<keyword evidence="1" id="KW-1133">Transmembrane helix</keyword>
<proteinExistence type="predicted"/>
<protein>
    <recommendedName>
        <fullName evidence="5">Osiris 2</fullName>
    </recommendedName>
</protein>
<keyword evidence="1" id="KW-0472">Membrane</keyword>
<evidence type="ECO:0000313" key="3">
    <source>
        <dbReference type="EnsemblMetazoa" id="XP_014241380.1"/>
    </source>
</evidence>
<dbReference type="PANTHER" id="PTHR21879:SF10">
    <property type="entry name" value="LP14110P"/>
    <property type="match status" value="1"/>
</dbReference>
<reference evidence="3" key="1">
    <citation type="submission" date="2022-01" db="UniProtKB">
        <authorList>
            <consortium name="EnsemblMetazoa"/>
        </authorList>
    </citation>
    <scope>IDENTIFICATION</scope>
</reference>
<accession>A0A8I6RA53</accession>
<dbReference type="EnsemblMetazoa" id="XM_014385894.2">
    <property type="protein sequence ID" value="XP_014241380.1"/>
    <property type="gene ID" value="LOC106662084"/>
</dbReference>
<keyword evidence="2" id="KW-0732">Signal</keyword>
<evidence type="ECO:0000256" key="1">
    <source>
        <dbReference type="SAM" id="Phobius"/>
    </source>
</evidence>
<feature type="transmembrane region" description="Helical" evidence="1">
    <location>
        <begin position="182"/>
        <end position="201"/>
    </location>
</feature>
<dbReference type="KEGG" id="clec:106662084"/>
<dbReference type="PANTHER" id="PTHR21879">
    <property type="entry name" value="FI03362P-RELATED-RELATED"/>
    <property type="match status" value="1"/>
</dbReference>
<dbReference type="GO" id="GO:0016020">
    <property type="term" value="C:membrane"/>
    <property type="evidence" value="ECO:0007669"/>
    <property type="project" value="TreeGrafter"/>
</dbReference>
<dbReference type="OMA" id="IGYFKLC"/>
<keyword evidence="4" id="KW-1185">Reference proteome</keyword>
<evidence type="ECO:0008006" key="5">
    <source>
        <dbReference type="Google" id="ProtNLM"/>
    </source>
</evidence>
<gene>
    <name evidence="3" type="primary">106662084</name>
</gene>
<sequence length="284" mass="32703">MKTGSWLIISIIGSAVFAQTSGYTNKTQPRDIVTNEIDNGWQDDPYMEETKQTCNAGSISGCFASKTMSSMSGFFDRDLYTISKEARFVRTSPMSEKKISFEGMDFAQEPRSGESPWEAAIGFLARRAEHFIKTTALEVELNDEMTEHGKYQPRFIDEIYSEIERLEDKNEKPEKRYEIKKLFIPLLVILKIFKLKLLFLLPVLLGFVSFKKVIGILIFLVPGIIGYFKLCKPDINSSYGNFGHSNYYHRPPSIGEKYDQINTHMLSYREQQEAMKLAYHGYRN</sequence>
<dbReference type="AlphaFoldDB" id="A0A8I6RA53"/>
<dbReference type="InterPro" id="IPR012464">
    <property type="entry name" value="DUF1676"/>
</dbReference>
<dbReference type="Proteomes" id="UP000494040">
    <property type="component" value="Unassembled WGS sequence"/>
</dbReference>
<evidence type="ECO:0000256" key="2">
    <source>
        <dbReference type="SAM" id="SignalP"/>
    </source>
</evidence>
<feature type="chain" id="PRO_5035289406" description="Osiris 2" evidence="2">
    <location>
        <begin position="23"/>
        <end position="284"/>
    </location>
</feature>
<dbReference type="Pfam" id="PF07898">
    <property type="entry name" value="DUF1676"/>
    <property type="match status" value="1"/>
</dbReference>
<name>A0A8I6RA53_CIMLE</name>
<feature type="transmembrane region" description="Helical" evidence="1">
    <location>
        <begin position="213"/>
        <end position="230"/>
    </location>
</feature>
<organism evidence="3 4">
    <name type="scientific">Cimex lectularius</name>
    <name type="common">Bed bug</name>
    <name type="synonym">Acanthia lectularia</name>
    <dbReference type="NCBI Taxonomy" id="79782"/>
    <lineage>
        <taxon>Eukaryota</taxon>
        <taxon>Metazoa</taxon>
        <taxon>Ecdysozoa</taxon>
        <taxon>Arthropoda</taxon>
        <taxon>Hexapoda</taxon>
        <taxon>Insecta</taxon>
        <taxon>Pterygota</taxon>
        <taxon>Neoptera</taxon>
        <taxon>Paraneoptera</taxon>
        <taxon>Hemiptera</taxon>
        <taxon>Heteroptera</taxon>
        <taxon>Panheteroptera</taxon>
        <taxon>Cimicomorpha</taxon>
        <taxon>Cimicidae</taxon>
        <taxon>Cimex</taxon>
    </lineage>
</organism>
<evidence type="ECO:0000313" key="4">
    <source>
        <dbReference type="Proteomes" id="UP000494040"/>
    </source>
</evidence>
<dbReference type="OrthoDB" id="8196390at2759"/>
<feature type="signal peptide" evidence="2">
    <location>
        <begin position="1"/>
        <end position="22"/>
    </location>
</feature>
<keyword evidence="1" id="KW-0812">Transmembrane</keyword>